<reference evidence="17 18" key="1">
    <citation type="submission" date="2020-08" db="EMBL/GenBank/DDBJ databases">
        <title>Genomic Encyclopedia of Type Strains, Phase IV (KMG-IV): sequencing the most valuable type-strain genomes for metagenomic binning, comparative biology and taxonomic classification.</title>
        <authorList>
            <person name="Goeker M."/>
        </authorList>
    </citation>
    <scope>NUCLEOTIDE SEQUENCE [LARGE SCALE GENOMIC DNA]</scope>
    <source>
        <strain evidence="17 18">DSM 11099</strain>
    </source>
</reference>
<keyword evidence="11 17" id="KW-0675">Receptor</keyword>
<accession>A0A7W9S549</accession>
<evidence type="ECO:0000256" key="3">
    <source>
        <dbReference type="ARBA" id="ARBA00022448"/>
    </source>
</evidence>
<dbReference type="PROSITE" id="PS52016">
    <property type="entry name" value="TONB_DEPENDENT_REC_3"/>
    <property type="match status" value="1"/>
</dbReference>
<dbReference type="InterPro" id="IPR036942">
    <property type="entry name" value="Beta-barrel_TonB_sf"/>
</dbReference>
<keyword evidence="5" id="KW-0406">Ion transport</keyword>
<dbReference type="SMART" id="SM00965">
    <property type="entry name" value="STN"/>
    <property type="match status" value="1"/>
</dbReference>
<evidence type="ECO:0000256" key="13">
    <source>
        <dbReference type="PROSITE-ProRule" id="PRU01360"/>
    </source>
</evidence>
<evidence type="ECO:0000313" key="18">
    <source>
        <dbReference type="Proteomes" id="UP000533306"/>
    </source>
</evidence>
<keyword evidence="18" id="KW-1185">Reference proteome</keyword>
<organism evidence="17 18">
    <name type="scientific">Aquamicrobium lusatiense</name>
    <dbReference type="NCBI Taxonomy" id="89772"/>
    <lineage>
        <taxon>Bacteria</taxon>
        <taxon>Pseudomonadati</taxon>
        <taxon>Pseudomonadota</taxon>
        <taxon>Alphaproteobacteria</taxon>
        <taxon>Hyphomicrobiales</taxon>
        <taxon>Phyllobacteriaceae</taxon>
        <taxon>Aquamicrobium</taxon>
    </lineage>
</organism>
<dbReference type="InterPro" id="IPR027385">
    <property type="entry name" value="Beta-barrel_OMP"/>
</dbReference>
<keyword evidence="5" id="KW-0410">Iron transport</keyword>
<keyword evidence="8" id="KW-0408">Iron</keyword>
<dbReference type="GO" id="GO:0015232">
    <property type="term" value="F:heme transmembrane transporter activity"/>
    <property type="evidence" value="ECO:0007669"/>
    <property type="project" value="InterPro"/>
</dbReference>
<evidence type="ECO:0000259" key="16">
    <source>
        <dbReference type="SMART" id="SM00965"/>
    </source>
</evidence>
<keyword evidence="3 13" id="KW-0813">Transport</keyword>
<feature type="domain" description="Secretin/TonB short N-terminal" evidence="16">
    <location>
        <begin position="68"/>
        <end position="119"/>
    </location>
</feature>
<dbReference type="Gene3D" id="2.40.160.20">
    <property type="match status" value="1"/>
</dbReference>
<sequence length="1057" mass="111938">MGYAFSNRAVFRVGRKAFAAALLGTTAFAVLLPATTGPATAQSAQISFNIPAGPLSQAITAYGRQAGLQVTFLASTAAGKTTAGFSGTATREGALSRLLSGTGLSYSFTAANTVAISTVPAAEGTADAAGSVVLDTIDVTAQGVGDAPFRTPAAVSTTTAANLQGRYGGDVNQALRNTPGTFSRPGGNQPGLSVNIRGMSGYGRVNSMIDGVPQTFRNGAGHGAYGGTYLYLQPDFIAGVDITRGAVSGAAGSGTLSGAANFRSIGIDDILLPGSNAGVMTKWKVGSNGYDWSGMTAAGMRTAINGGEGEMSVMGAWADSQSKDYRNGDGTTFYERNRPLGGLGKIEIKPNDTHALKLGWVYYDNDFRNSGYMWGVKNNTYSLNYAFTPDSNLFDTKINLYYNKANMLYDPGAGGGSYAGRETDAISFGGDITNTSTFDLTKGFGLKLDYGVSYHMDDYRVSERRGVNQPGKLAKASAFTDATLSYGMFDFITGLRYDHWHLSGTRQARTQGTGAGGTAECPVGPENCPAEHVSRDGGKVNPKFTLAANPTNWLQLYTTYSHTYRPPTAQESFWGLVGIGAQLGSGIYNNMDLEPETSKGWDLGFNIAKNDLFFEKDTARLKVGYFDNRIKNYITNGTISMERCAGAAECWYDTAMWINVPGTTRMRGVEIEGGYDAGFAYANFSYTNATTKTPAGGMVGSGGNADIDILPKYYGMVDVGMRFFDEKLALGGKARFVGKGTYATISFTTPEATLTDVPSYTLFDIYGSYDFNEASRLFFSVENVANKVYAVPLSGDGVQLAGKGRTFIAGFSTKIGVPGMSSKPADPDAGIMAAIAAQKGGMVAPASYDWSGFYAGVSAGHDWSRNGNDYALDASGVSYTSSYRQRLEGFLGGVYAGYNHDFGNGFVAGVDADLNIADSSGGPDTFSVYRANASDYLNATLKSKQSWSGALRGRIGYAYGRYLPYVAAGVAVAGYEHEASFTNGWLATPRDPVSGSKTHTGFTIGTGIEHAVTDKAIVRAEYRYSDYGSADFSAAGLDRKVTIDSSHDLRFGLSYKF</sequence>
<keyword evidence="12 13" id="KW-0998">Cell outer membrane</keyword>
<dbReference type="EMBL" id="JACHEU010000003">
    <property type="protein sequence ID" value="MBB6014005.1"/>
    <property type="molecule type" value="Genomic_DNA"/>
</dbReference>
<feature type="signal peptide" evidence="15">
    <location>
        <begin position="1"/>
        <end position="29"/>
    </location>
</feature>
<dbReference type="InterPro" id="IPR039426">
    <property type="entry name" value="TonB-dep_rcpt-like"/>
</dbReference>
<feature type="chain" id="PRO_5031496076" evidence="15">
    <location>
        <begin position="30"/>
        <end position="1057"/>
    </location>
</feature>
<dbReference type="SUPFAM" id="SSF56925">
    <property type="entry name" value="OMPA-like"/>
    <property type="match status" value="1"/>
</dbReference>
<evidence type="ECO:0000256" key="10">
    <source>
        <dbReference type="ARBA" id="ARBA00023136"/>
    </source>
</evidence>
<evidence type="ECO:0000256" key="8">
    <source>
        <dbReference type="ARBA" id="ARBA00023004"/>
    </source>
</evidence>
<evidence type="ECO:0000256" key="2">
    <source>
        <dbReference type="ARBA" id="ARBA00009810"/>
    </source>
</evidence>
<dbReference type="Pfam" id="PF00593">
    <property type="entry name" value="TonB_dep_Rec_b-barrel"/>
    <property type="match status" value="1"/>
</dbReference>
<dbReference type="Proteomes" id="UP000533306">
    <property type="component" value="Unassembled WGS sequence"/>
</dbReference>
<keyword evidence="9 14" id="KW-0798">TonB box</keyword>
<evidence type="ECO:0000313" key="17">
    <source>
        <dbReference type="EMBL" id="MBB6014005.1"/>
    </source>
</evidence>
<keyword evidence="7 15" id="KW-0732">Signal</keyword>
<evidence type="ECO:0000256" key="4">
    <source>
        <dbReference type="ARBA" id="ARBA00022452"/>
    </source>
</evidence>
<proteinExistence type="inferred from homology"/>
<evidence type="ECO:0000256" key="12">
    <source>
        <dbReference type="ARBA" id="ARBA00023237"/>
    </source>
</evidence>
<evidence type="ECO:0000256" key="1">
    <source>
        <dbReference type="ARBA" id="ARBA00004571"/>
    </source>
</evidence>
<comment type="subcellular location">
    <subcellularLocation>
        <location evidence="1 13">Cell outer membrane</location>
        <topology evidence="1 13">Multi-pass membrane protein</topology>
    </subcellularLocation>
</comment>
<dbReference type="Gene3D" id="3.55.50.30">
    <property type="match status" value="1"/>
</dbReference>
<dbReference type="Gene3D" id="2.170.130.10">
    <property type="entry name" value="TonB-dependent receptor, plug domain"/>
    <property type="match status" value="1"/>
</dbReference>
<gene>
    <name evidence="17" type="ORF">HNR59_003399</name>
</gene>
<dbReference type="SUPFAM" id="SSF56935">
    <property type="entry name" value="Porins"/>
    <property type="match status" value="1"/>
</dbReference>
<dbReference type="Pfam" id="PF07715">
    <property type="entry name" value="Plug"/>
    <property type="match status" value="1"/>
</dbReference>
<dbReference type="InterPro" id="IPR011276">
    <property type="entry name" value="TonB_haem/Hb_rcpt"/>
</dbReference>
<comment type="caution">
    <text evidence="17">The sequence shown here is derived from an EMBL/GenBank/DDBJ whole genome shotgun (WGS) entry which is preliminary data.</text>
</comment>
<dbReference type="Gene3D" id="2.40.170.20">
    <property type="entry name" value="TonB-dependent receptor, beta-barrel domain"/>
    <property type="match status" value="1"/>
</dbReference>
<dbReference type="InterPro" id="IPR000531">
    <property type="entry name" value="Beta-barrel_TonB"/>
</dbReference>
<dbReference type="GO" id="GO:0015344">
    <property type="term" value="F:siderophore uptake transmembrane transporter activity"/>
    <property type="evidence" value="ECO:0007669"/>
    <property type="project" value="TreeGrafter"/>
</dbReference>
<comment type="similarity">
    <text evidence="2 13 14">Belongs to the TonB-dependent receptor family.</text>
</comment>
<evidence type="ECO:0000256" key="5">
    <source>
        <dbReference type="ARBA" id="ARBA00022496"/>
    </source>
</evidence>
<evidence type="ECO:0000256" key="15">
    <source>
        <dbReference type="SAM" id="SignalP"/>
    </source>
</evidence>
<dbReference type="PANTHER" id="PTHR30069:SF41">
    <property type="entry name" value="HEME_HEMOPEXIN UTILIZATION PROTEIN C"/>
    <property type="match status" value="1"/>
</dbReference>
<dbReference type="InterPro" id="IPR012910">
    <property type="entry name" value="Plug_dom"/>
</dbReference>
<keyword evidence="6 13" id="KW-0812">Transmembrane</keyword>
<dbReference type="GO" id="GO:0044718">
    <property type="term" value="P:siderophore transmembrane transport"/>
    <property type="evidence" value="ECO:0007669"/>
    <property type="project" value="TreeGrafter"/>
</dbReference>
<keyword evidence="4 13" id="KW-1134">Transmembrane beta strand</keyword>
<dbReference type="Pfam" id="PF13505">
    <property type="entry name" value="OMP_b-brl"/>
    <property type="match status" value="1"/>
</dbReference>
<evidence type="ECO:0000256" key="11">
    <source>
        <dbReference type="ARBA" id="ARBA00023170"/>
    </source>
</evidence>
<evidence type="ECO:0000256" key="9">
    <source>
        <dbReference type="ARBA" id="ARBA00023077"/>
    </source>
</evidence>
<evidence type="ECO:0000256" key="14">
    <source>
        <dbReference type="RuleBase" id="RU003357"/>
    </source>
</evidence>
<dbReference type="PANTHER" id="PTHR30069">
    <property type="entry name" value="TONB-DEPENDENT OUTER MEMBRANE RECEPTOR"/>
    <property type="match status" value="1"/>
</dbReference>
<dbReference type="RefSeq" id="WP_183832186.1">
    <property type="nucleotide sequence ID" value="NZ_JACHEU010000003.1"/>
</dbReference>
<dbReference type="InterPro" id="IPR011662">
    <property type="entry name" value="Secretin/TonB_short_N"/>
</dbReference>
<protein>
    <submittedName>
        <fullName evidence="17">TonB-dependent heme/hemoglobin receptor</fullName>
    </submittedName>
</protein>
<dbReference type="NCBIfam" id="TIGR01785">
    <property type="entry name" value="TonB-hemin"/>
    <property type="match status" value="1"/>
</dbReference>
<dbReference type="AlphaFoldDB" id="A0A7W9S549"/>
<keyword evidence="10 13" id="KW-0472">Membrane</keyword>
<dbReference type="GO" id="GO:0009279">
    <property type="term" value="C:cell outer membrane"/>
    <property type="evidence" value="ECO:0007669"/>
    <property type="project" value="UniProtKB-SubCell"/>
</dbReference>
<evidence type="ECO:0000256" key="7">
    <source>
        <dbReference type="ARBA" id="ARBA00022729"/>
    </source>
</evidence>
<name>A0A7W9S549_9HYPH</name>
<evidence type="ECO:0000256" key="6">
    <source>
        <dbReference type="ARBA" id="ARBA00022692"/>
    </source>
</evidence>
<dbReference type="InterPro" id="IPR037066">
    <property type="entry name" value="Plug_dom_sf"/>
</dbReference>
<dbReference type="InterPro" id="IPR011250">
    <property type="entry name" value="OMP/PagP_B-barrel"/>
</dbReference>